<proteinExistence type="predicted"/>
<organism evidence="1 3">
    <name type="scientific">Vanilla planifolia</name>
    <name type="common">Vanilla</name>
    <dbReference type="NCBI Taxonomy" id="51239"/>
    <lineage>
        <taxon>Eukaryota</taxon>
        <taxon>Viridiplantae</taxon>
        <taxon>Streptophyta</taxon>
        <taxon>Embryophyta</taxon>
        <taxon>Tracheophyta</taxon>
        <taxon>Spermatophyta</taxon>
        <taxon>Magnoliopsida</taxon>
        <taxon>Liliopsida</taxon>
        <taxon>Asparagales</taxon>
        <taxon>Orchidaceae</taxon>
        <taxon>Vanilloideae</taxon>
        <taxon>Vanilleae</taxon>
        <taxon>Vanilla</taxon>
    </lineage>
</organism>
<gene>
    <name evidence="2" type="ORF">HPP92_018264</name>
    <name evidence="1" type="ORF">HPP92_018880</name>
</gene>
<dbReference type="PANTHER" id="PTHR33052">
    <property type="entry name" value="DUF4228 DOMAIN PROTEIN-RELATED"/>
    <property type="match status" value="1"/>
</dbReference>
<evidence type="ECO:0000313" key="3">
    <source>
        <dbReference type="Proteomes" id="UP000636800"/>
    </source>
</evidence>
<protein>
    <submittedName>
        <fullName evidence="1">Uncharacterized protein</fullName>
    </submittedName>
</protein>
<evidence type="ECO:0000313" key="1">
    <source>
        <dbReference type="EMBL" id="KAG0467300.1"/>
    </source>
</evidence>
<sequence length="172" mass="18604">MGTCFSSSSSVVASRPSNAIVVDTEGSLKEFPESSTTADILTGNHPSFILCDADTLFYGQFVQPLSPSHTVDPGHLYFVLAASILEYRLTAADMSALAVRASSAFSATVCGKRKGFHVLPVPAPIMEVESYMTFNESSVERWKCCAKEKTWDEGEEMTPTSSKLCSIEEVAE</sequence>
<evidence type="ECO:0000313" key="4">
    <source>
        <dbReference type="Proteomes" id="UP000639772"/>
    </source>
</evidence>
<dbReference type="InterPro" id="IPR025322">
    <property type="entry name" value="PADRE_dom"/>
</dbReference>
<reference evidence="3 4" key="1">
    <citation type="journal article" date="2020" name="Nat. Food">
        <title>A phased Vanilla planifolia genome enables genetic improvement of flavour and production.</title>
        <authorList>
            <person name="Hasing T."/>
            <person name="Tang H."/>
            <person name="Brym M."/>
            <person name="Khazi F."/>
            <person name="Huang T."/>
            <person name="Chambers A.H."/>
        </authorList>
    </citation>
    <scope>NUCLEOTIDE SEQUENCE [LARGE SCALE GENOMIC DNA]</scope>
    <source>
        <tissue evidence="1">Leaf</tissue>
    </source>
</reference>
<dbReference type="EMBL" id="JADCNM010000009">
    <property type="protein sequence ID" value="KAG0468936.1"/>
    <property type="molecule type" value="Genomic_DNA"/>
</dbReference>
<dbReference type="Proteomes" id="UP000636800">
    <property type="component" value="Unassembled WGS sequence"/>
</dbReference>
<dbReference type="Proteomes" id="UP000639772">
    <property type="component" value="Chromosome 9"/>
</dbReference>
<dbReference type="AlphaFoldDB" id="A0A835Q6J1"/>
<dbReference type="OrthoDB" id="843671at2759"/>
<evidence type="ECO:0000313" key="2">
    <source>
        <dbReference type="EMBL" id="KAG0468936.1"/>
    </source>
</evidence>
<comment type="caution">
    <text evidence="1">The sequence shown here is derived from an EMBL/GenBank/DDBJ whole genome shotgun (WGS) entry which is preliminary data.</text>
</comment>
<accession>A0A835Q6J1</accession>
<dbReference type="EMBL" id="JADCNL010000009">
    <property type="protein sequence ID" value="KAG0467300.1"/>
    <property type="molecule type" value="Genomic_DNA"/>
</dbReference>
<name>A0A835Q6J1_VANPL</name>
<dbReference type="Pfam" id="PF14009">
    <property type="entry name" value="PADRE"/>
    <property type="match status" value="1"/>
</dbReference>
<keyword evidence="3" id="KW-1185">Reference proteome</keyword>